<proteinExistence type="inferred from homology"/>
<dbReference type="Gene3D" id="3.30.240.20">
    <property type="entry name" value="bsu07140 like domains"/>
    <property type="match status" value="2"/>
</dbReference>
<feature type="transmembrane region" description="Helical" evidence="7">
    <location>
        <begin position="61"/>
        <end position="81"/>
    </location>
</feature>
<dbReference type="InterPro" id="IPR023090">
    <property type="entry name" value="UPF0702_alpha/beta_dom_sf"/>
</dbReference>
<dbReference type="PANTHER" id="PTHR34582">
    <property type="entry name" value="UPF0702 TRANSMEMBRANE PROTEIN YCAP"/>
    <property type="match status" value="1"/>
</dbReference>
<dbReference type="Pfam" id="PF20730">
    <property type="entry name" value="YetF_N"/>
    <property type="match status" value="1"/>
</dbReference>
<keyword evidence="3" id="KW-1003">Cell membrane</keyword>
<feature type="domain" description="YetF-like N-terminal transmembrane" evidence="9">
    <location>
        <begin position="15"/>
        <end position="80"/>
    </location>
</feature>
<keyword evidence="6 7" id="KW-0472">Membrane</keyword>
<dbReference type="InterPro" id="IPR048454">
    <property type="entry name" value="YetF_N"/>
</dbReference>
<dbReference type="EMBL" id="UPPP01000092">
    <property type="protein sequence ID" value="VBB08517.1"/>
    <property type="molecule type" value="Genomic_DNA"/>
</dbReference>
<comment type="similarity">
    <text evidence="2">Belongs to the UPF0702 family.</text>
</comment>
<evidence type="ECO:0000256" key="3">
    <source>
        <dbReference type="ARBA" id="ARBA00022475"/>
    </source>
</evidence>
<dbReference type="GO" id="GO:0005886">
    <property type="term" value="C:plasma membrane"/>
    <property type="evidence" value="ECO:0007669"/>
    <property type="project" value="UniProtKB-SubCell"/>
</dbReference>
<name>A0A498RC73_9FIRM</name>
<evidence type="ECO:0000313" key="10">
    <source>
        <dbReference type="EMBL" id="VBB08517.1"/>
    </source>
</evidence>
<comment type="subcellular location">
    <subcellularLocation>
        <location evidence="1">Cell membrane</location>
        <topology evidence="1">Multi-pass membrane protein</topology>
    </subcellularLocation>
</comment>
<feature type="transmembrane region" description="Helical" evidence="7">
    <location>
        <begin position="6"/>
        <end position="26"/>
    </location>
</feature>
<keyword evidence="4 7" id="KW-0812">Transmembrane</keyword>
<sequence>MAVEILGILVFRAVASIGVLFLVHLAMGQRQIGELSPFDFAVSITIGTIAGAAIADQRIELGNALISLILVGGMQVLLNYGSLKSRRLHKKINFEPIILVEEGQVIKANLHKARLTVEMLLQLLREKDVFDITAVELAVLEPHGRLSVLKKAECSPLTPRQCRLTVPDNDVLVPVIMEGELQEKALVQLGFTPEQIEAFRHEYRDVLRNVFIAFMDKRHQLHIVKEEVQGTERFLH</sequence>
<dbReference type="PANTHER" id="PTHR34582:SF6">
    <property type="entry name" value="UPF0702 TRANSMEMBRANE PROTEIN YCAP"/>
    <property type="match status" value="1"/>
</dbReference>
<evidence type="ECO:0000256" key="2">
    <source>
        <dbReference type="ARBA" id="ARBA00006448"/>
    </source>
</evidence>
<evidence type="ECO:0008006" key="12">
    <source>
        <dbReference type="Google" id="ProtNLM"/>
    </source>
</evidence>
<evidence type="ECO:0000256" key="6">
    <source>
        <dbReference type="ARBA" id="ARBA00023136"/>
    </source>
</evidence>
<evidence type="ECO:0000313" key="11">
    <source>
        <dbReference type="Proteomes" id="UP000277811"/>
    </source>
</evidence>
<reference evidence="10 11" key="1">
    <citation type="submission" date="2018-06" db="EMBL/GenBank/DDBJ databases">
        <authorList>
            <person name="Strepis N."/>
        </authorList>
    </citation>
    <scope>NUCLEOTIDE SEQUENCE [LARGE SCALE GENOMIC DNA]</scope>
    <source>
        <strain evidence="10">LUCI</strain>
    </source>
</reference>
<dbReference type="AlphaFoldDB" id="A0A498RC73"/>
<accession>A0A498RC73</accession>
<feature type="domain" description="YetF C-terminal" evidence="8">
    <location>
        <begin position="84"/>
        <end position="213"/>
    </location>
</feature>
<protein>
    <recommendedName>
        <fullName evidence="12">DUF421 domain-containing protein</fullName>
    </recommendedName>
</protein>
<keyword evidence="11" id="KW-1185">Reference proteome</keyword>
<evidence type="ECO:0000256" key="5">
    <source>
        <dbReference type="ARBA" id="ARBA00022989"/>
    </source>
</evidence>
<evidence type="ECO:0000256" key="7">
    <source>
        <dbReference type="SAM" id="Phobius"/>
    </source>
</evidence>
<evidence type="ECO:0000259" key="9">
    <source>
        <dbReference type="Pfam" id="PF20730"/>
    </source>
</evidence>
<evidence type="ECO:0000256" key="4">
    <source>
        <dbReference type="ARBA" id="ARBA00022692"/>
    </source>
</evidence>
<dbReference type="Pfam" id="PF04239">
    <property type="entry name" value="DUF421"/>
    <property type="match status" value="1"/>
</dbReference>
<gene>
    <name evidence="10" type="ORF">LUCI_3790</name>
</gene>
<dbReference type="Proteomes" id="UP000277811">
    <property type="component" value="Unassembled WGS sequence"/>
</dbReference>
<keyword evidence="5 7" id="KW-1133">Transmembrane helix</keyword>
<dbReference type="InterPro" id="IPR007353">
    <property type="entry name" value="DUF421"/>
</dbReference>
<evidence type="ECO:0000256" key="1">
    <source>
        <dbReference type="ARBA" id="ARBA00004651"/>
    </source>
</evidence>
<feature type="transmembrane region" description="Helical" evidence="7">
    <location>
        <begin position="38"/>
        <end position="55"/>
    </location>
</feature>
<evidence type="ECO:0000259" key="8">
    <source>
        <dbReference type="Pfam" id="PF04239"/>
    </source>
</evidence>
<organism evidence="10 11">
    <name type="scientific">Lucifera butyrica</name>
    <dbReference type="NCBI Taxonomy" id="1351585"/>
    <lineage>
        <taxon>Bacteria</taxon>
        <taxon>Bacillati</taxon>
        <taxon>Bacillota</taxon>
        <taxon>Negativicutes</taxon>
        <taxon>Veillonellales</taxon>
        <taxon>Veillonellaceae</taxon>
        <taxon>Lucifera</taxon>
    </lineage>
</organism>